<proteinExistence type="predicted"/>
<dbReference type="Proteomes" id="UP001500141">
    <property type="component" value="Unassembled WGS sequence"/>
</dbReference>
<keyword evidence="2" id="KW-1185">Reference proteome</keyword>
<sequence length="217" mass="25629">MVKLSFIFFSFLLSLNGCNEKKSFNNSANVNQDSYLEYKKEFDSTLVSHFPNKIEYVESFKILNTNQEKNDVSLFLIEYKVPKDSIKLLEKKFSKDLKYKYDSREKCLLIVNRFETKRTKDSLEIVTVEDISKVNDPCYKNLLPVPNFIDFSIQRNTDFWKDENFVIYVLDAKSGNHFEKFNLEPNPQMPDDWKNGYSKGIAIDKQKGTVIYWSVIW</sequence>
<accession>A0ABP9AB81</accession>
<organism evidence="1 2">
    <name type="scientific">Flavobacterium hankyongi</name>
    <dbReference type="NCBI Taxonomy" id="1176532"/>
    <lineage>
        <taxon>Bacteria</taxon>
        <taxon>Pseudomonadati</taxon>
        <taxon>Bacteroidota</taxon>
        <taxon>Flavobacteriia</taxon>
        <taxon>Flavobacteriales</taxon>
        <taxon>Flavobacteriaceae</taxon>
        <taxon>Flavobacterium</taxon>
    </lineage>
</organism>
<comment type="caution">
    <text evidence="1">The sequence shown here is derived from an EMBL/GenBank/DDBJ whole genome shotgun (WGS) entry which is preliminary data.</text>
</comment>
<dbReference type="EMBL" id="BAABIP010000022">
    <property type="protein sequence ID" value="GAA4776892.1"/>
    <property type="molecule type" value="Genomic_DNA"/>
</dbReference>
<evidence type="ECO:0000313" key="2">
    <source>
        <dbReference type="Proteomes" id="UP001500141"/>
    </source>
</evidence>
<evidence type="ECO:0008006" key="3">
    <source>
        <dbReference type="Google" id="ProtNLM"/>
    </source>
</evidence>
<evidence type="ECO:0000313" key="1">
    <source>
        <dbReference type="EMBL" id="GAA4776892.1"/>
    </source>
</evidence>
<gene>
    <name evidence="1" type="ORF">GCM10023230_30090</name>
</gene>
<protein>
    <recommendedName>
        <fullName evidence="3">Lipoprotein</fullName>
    </recommendedName>
</protein>
<reference evidence="2" key="1">
    <citation type="journal article" date="2019" name="Int. J. Syst. Evol. Microbiol.">
        <title>The Global Catalogue of Microorganisms (GCM) 10K type strain sequencing project: providing services to taxonomists for standard genome sequencing and annotation.</title>
        <authorList>
            <consortium name="The Broad Institute Genomics Platform"/>
            <consortium name="The Broad Institute Genome Sequencing Center for Infectious Disease"/>
            <person name="Wu L."/>
            <person name="Ma J."/>
        </authorList>
    </citation>
    <scope>NUCLEOTIDE SEQUENCE [LARGE SCALE GENOMIC DNA]</scope>
    <source>
        <strain evidence="2">JCM 18198</strain>
    </source>
</reference>
<name>A0ABP9AB81_9FLAO</name>
<dbReference type="RefSeq" id="WP_264543039.1">
    <property type="nucleotide sequence ID" value="NZ_BAABIP010000022.1"/>
</dbReference>